<proteinExistence type="inferred from homology"/>
<dbReference type="PANTHER" id="PTHR12247">
    <property type="entry name" value="POLYCOMB GROUP PROTEIN"/>
    <property type="match status" value="1"/>
</dbReference>
<gene>
    <name evidence="11" type="primary">SCMH1</name>
    <name evidence="11" type="ORF">FJT64_005546</name>
</gene>
<dbReference type="GO" id="GO:0005634">
    <property type="term" value="C:nucleus"/>
    <property type="evidence" value="ECO:0007669"/>
    <property type="project" value="UniProtKB-SubCell"/>
</dbReference>
<feature type="repeat" description="MBT" evidence="8">
    <location>
        <begin position="235"/>
        <end position="336"/>
    </location>
</feature>
<feature type="repeat" description="MBT" evidence="8">
    <location>
        <begin position="129"/>
        <end position="227"/>
    </location>
</feature>
<keyword evidence="4" id="KW-0677">Repeat</keyword>
<protein>
    <submittedName>
        <fullName evidence="11">Polycomb protein SCMH1</fullName>
    </submittedName>
</protein>
<evidence type="ECO:0000256" key="2">
    <source>
        <dbReference type="ARBA" id="ARBA00008469"/>
    </source>
</evidence>
<sequence>MLPVKGVSRGAKNKVCNWCLETKTSLKYVLPTQTSKKDFCSELCLSEYRKAYNKSACVHCDDVVRGEPVREQTDAGRSLLFCSADCRARHQAASPSSTLTAGTGNGTTHKRGHRPSMASMAIAEAIQQFDWEEYLRETESKPAPQACFKQRHTPPANEFQPDMKLEALDPRNVTSTCIATVVGVLGPRLRLRLDGGDNKNDFWRLVDSNEIHPIGHCEKNDGMLQPPLGFRMNASSWPMFLLKTLNGAEMAPEKAFKKEPPTPSRNYFEVGMKLEAVDKKNPQLICAGTVGAVTGEMIHITFDGWRGAFDYWCRYDSRDIFPVGWCNRSGHPLQPPGQKTAAVSARYKAARLSAPLPTPLSTSQSNGESESGAASPAAAPAAVPASTATAAASSPSKQPAITVTEPDTSCADSRVAQSSPTVCVYVNHGCTCGPYLDGSRVTQLPERFGPGNLNRVLRECVQACVDAAQRPVKVLGLLPTGDGKVHITAGSGSANPPTVRLPAMEKVTQLWAFLENLVEELMCCENFFTAQPLRGGCSKCTKATLKAGGGGGTTPARAAAATRRQTRSPEQSQEPPAPRRANKRRWSSNSSDSRASRPRSSTPETPPEEPPRAKARETTVCEPAPAAVSEEEEAATSTSEAASRGALLSADPSTWSIDDVIHFISQHDVTLGQYAELFQRHEIDGKALLLLKSDMMMKYMGLKLGPALKICNIIAKIQGGRLRRHGSLS</sequence>
<dbReference type="EMBL" id="VIIS01001515">
    <property type="protein sequence ID" value="KAF0297063.1"/>
    <property type="molecule type" value="Genomic_DNA"/>
</dbReference>
<dbReference type="InterPro" id="IPR013761">
    <property type="entry name" value="SAM/pointed_sf"/>
</dbReference>
<dbReference type="InterPro" id="IPR021987">
    <property type="entry name" value="SLED"/>
</dbReference>
<evidence type="ECO:0000256" key="3">
    <source>
        <dbReference type="ARBA" id="ARBA00022491"/>
    </source>
</evidence>
<dbReference type="GO" id="GO:0003682">
    <property type="term" value="F:chromatin binding"/>
    <property type="evidence" value="ECO:0007669"/>
    <property type="project" value="TreeGrafter"/>
</dbReference>
<dbReference type="InterPro" id="IPR047531">
    <property type="entry name" value="SAM_Scm-like"/>
</dbReference>
<dbReference type="Gene3D" id="3.90.1150.190">
    <property type="entry name" value="SLED domain"/>
    <property type="match status" value="1"/>
</dbReference>
<dbReference type="Gene3D" id="2.30.30.140">
    <property type="match status" value="2"/>
</dbReference>
<dbReference type="SUPFAM" id="SSF63748">
    <property type="entry name" value="Tudor/PWWP/MBT"/>
    <property type="match status" value="2"/>
</dbReference>
<feature type="compositionally biased region" description="Low complexity" evidence="9">
    <location>
        <begin position="363"/>
        <end position="400"/>
    </location>
</feature>
<dbReference type="CDD" id="cd09578">
    <property type="entry name" value="SAM_Scm"/>
    <property type="match status" value="1"/>
</dbReference>
<dbReference type="PROSITE" id="PS51079">
    <property type="entry name" value="MBT"/>
    <property type="match status" value="2"/>
</dbReference>
<evidence type="ECO:0000313" key="12">
    <source>
        <dbReference type="Proteomes" id="UP000440578"/>
    </source>
</evidence>
<evidence type="ECO:0000259" key="10">
    <source>
        <dbReference type="PROSITE" id="PS50105"/>
    </source>
</evidence>
<feature type="region of interest" description="Disordered" evidence="9">
    <location>
        <begin position="544"/>
        <end position="645"/>
    </location>
</feature>
<dbReference type="Pfam" id="PF00536">
    <property type="entry name" value="SAM_1"/>
    <property type="match status" value="1"/>
</dbReference>
<feature type="domain" description="SAM" evidence="10">
    <location>
        <begin position="655"/>
        <end position="705"/>
    </location>
</feature>
<feature type="region of interest" description="Disordered" evidence="9">
    <location>
        <begin position="93"/>
        <end position="114"/>
    </location>
</feature>
<dbReference type="Pfam" id="PF02820">
    <property type="entry name" value="MBT"/>
    <property type="match status" value="2"/>
</dbReference>
<evidence type="ECO:0000256" key="5">
    <source>
        <dbReference type="ARBA" id="ARBA00023015"/>
    </source>
</evidence>
<feature type="compositionally biased region" description="Basic and acidic residues" evidence="9">
    <location>
        <begin position="609"/>
        <end position="619"/>
    </location>
</feature>
<keyword evidence="7" id="KW-0539">Nucleus</keyword>
<dbReference type="Gene3D" id="1.10.150.50">
    <property type="entry name" value="Transcription Factor, Ets-1"/>
    <property type="match status" value="1"/>
</dbReference>
<dbReference type="Proteomes" id="UP000440578">
    <property type="component" value="Unassembled WGS sequence"/>
</dbReference>
<comment type="subcellular location">
    <subcellularLocation>
        <location evidence="1">Nucleus</location>
    </subcellularLocation>
</comment>
<dbReference type="GO" id="GO:0045892">
    <property type="term" value="P:negative regulation of DNA-templated transcription"/>
    <property type="evidence" value="ECO:0007669"/>
    <property type="project" value="TreeGrafter"/>
</dbReference>
<evidence type="ECO:0000256" key="8">
    <source>
        <dbReference type="PROSITE-ProRule" id="PRU00459"/>
    </source>
</evidence>
<dbReference type="PANTHER" id="PTHR12247:SF132">
    <property type="entry name" value="POLYCOMB PROTEIN SCM"/>
    <property type="match status" value="1"/>
</dbReference>
<dbReference type="SMART" id="SM00454">
    <property type="entry name" value="SAM"/>
    <property type="match status" value="1"/>
</dbReference>
<dbReference type="OrthoDB" id="5912862at2759"/>
<dbReference type="GO" id="GO:0042393">
    <property type="term" value="F:histone binding"/>
    <property type="evidence" value="ECO:0007669"/>
    <property type="project" value="TreeGrafter"/>
</dbReference>
<feature type="region of interest" description="Disordered" evidence="9">
    <location>
        <begin position="355"/>
        <end position="404"/>
    </location>
</feature>
<dbReference type="InterPro" id="IPR050548">
    <property type="entry name" value="PcG_chromatin_remod_factors"/>
</dbReference>
<dbReference type="SMART" id="SM00561">
    <property type="entry name" value="MBT"/>
    <property type="match status" value="2"/>
</dbReference>
<evidence type="ECO:0000313" key="11">
    <source>
        <dbReference type="EMBL" id="KAF0297063.1"/>
    </source>
</evidence>
<dbReference type="FunFam" id="2.30.30.140:FF:000016">
    <property type="entry name" value="polycomb protein SCMH1 isoform X1"/>
    <property type="match status" value="1"/>
</dbReference>
<keyword evidence="12" id="KW-1185">Reference proteome</keyword>
<reference evidence="11 12" key="1">
    <citation type="submission" date="2019-07" db="EMBL/GenBank/DDBJ databases">
        <title>Draft genome assembly of a fouling barnacle, Amphibalanus amphitrite (Darwin, 1854): The first reference genome for Thecostraca.</title>
        <authorList>
            <person name="Kim W."/>
        </authorList>
    </citation>
    <scope>NUCLEOTIDE SEQUENCE [LARGE SCALE GENOMIC DNA]</scope>
    <source>
        <strain evidence="11">SNU_AA5</strain>
        <tissue evidence="11">Soma without cirri and trophi</tissue>
    </source>
</reference>
<comment type="similarity">
    <text evidence="2">Belongs to the SCM family.</text>
</comment>
<comment type="caution">
    <text evidence="11">The sequence shown here is derived from an EMBL/GenBank/DDBJ whole genome shotgun (WGS) entry which is preliminary data.</text>
</comment>
<feature type="compositionally biased region" description="Low complexity" evidence="9">
    <location>
        <begin position="554"/>
        <end position="563"/>
    </location>
</feature>
<name>A0A6A4VTV0_AMPAM</name>
<dbReference type="PROSITE" id="PS50105">
    <property type="entry name" value="SAM_DOMAIN"/>
    <property type="match status" value="1"/>
</dbReference>
<evidence type="ECO:0000256" key="7">
    <source>
        <dbReference type="ARBA" id="ARBA00023242"/>
    </source>
</evidence>
<feature type="compositionally biased region" description="Low complexity" evidence="9">
    <location>
        <begin position="587"/>
        <end position="603"/>
    </location>
</feature>
<organism evidence="11 12">
    <name type="scientific">Amphibalanus amphitrite</name>
    <name type="common">Striped barnacle</name>
    <name type="synonym">Balanus amphitrite</name>
    <dbReference type="NCBI Taxonomy" id="1232801"/>
    <lineage>
        <taxon>Eukaryota</taxon>
        <taxon>Metazoa</taxon>
        <taxon>Ecdysozoa</taxon>
        <taxon>Arthropoda</taxon>
        <taxon>Crustacea</taxon>
        <taxon>Multicrustacea</taxon>
        <taxon>Cirripedia</taxon>
        <taxon>Thoracica</taxon>
        <taxon>Thoracicalcarea</taxon>
        <taxon>Balanomorpha</taxon>
        <taxon>Balanoidea</taxon>
        <taxon>Balanidae</taxon>
        <taxon>Amphibalaninae</taxon>
        <taxon>Amphibalanus</taxon>
    </lineage>
</organism>
<evidence type="ECO:0000256" key="4">
    <source>
        <dbReference type="ARBA" id="ARBA00022737"/>
    </source>
</evidence>
<keyword evidence="3" id="KW-0678">Repressor</keyword>
<feature type="compositionally biased region" description="Polar residues" evidence="9">
    <location>
        <begin position="93"/>
        <end position="102"/>
    </location>
</feature>
<evidence type="ECO:0000256" key="1">
    <source>
        <dbReference type="ARBA" id="ARBA00004123"/>
    </source>
</evidence>
<keyword evidence="6" id="KW-0804">Transcription</keyword>
<dbReference type="CDD" id="cd20092">
    <property type="entry name" value="MBT_dScm-like_rpt2"/>
    <property type="match status" value="1"/>
</dbReference>
<dbReference type="InterPro" id="IPR001660">
    <property type="entry name" value="SAM"/>
</dbReference>
<dbReference type="InterPro" id="IPR038348">
    <property type="entry name" value="SLED_sf"/>
</dbReference>
<accession>A0A6A4VTV0</accession>
<dbReference type="SUPFAM" id="SSF47769">
    <property type="entry name" value="SAM/Pointed domain"/>
    <property type="match status" value="1"/>
</dbReference>
<evidence type="ECO:0000256" key="6">
    <source>
        <dbReference type="ARBA" id="ARBA00023163"/>
    </source>
</evidence>
<dbReference type="AlphaFoldDB" id="A0A6A4VTV0"/>
<keyword evidence="5" id="KW-0805">Transcription regulation</keyword>
<evidence type="ECO:0000256" key="9">
    <source>
        <dbReference type="SAM" id="MobiDB-lite"/>
    </source>
</evidence>
<dbReference type="InterPro" id="IPR004092">
    <property type="entry name" value="Mbt"/>
</dbReference>
<dbReference type="Pfam" id="PF12140">
    <property type="entry name" value="SLED"/>
    <property type="match status" value="1"/>
</dbReference>